<evidence type="ECO:0000313" key="4">
    <source>
        <dbReference type="Proteomes" id="UP000001514"/>
    </source>
</evidence>
<dbReference type="PANTHER" id="PTHR10696:SF21">
    <property type="entry name" value="TAUD_TFDA-LIKE DOMAIN-CONTAINING PROTEIN"/>
    <property type="match status" value="1"/>
</dbReference>
<dbReference type="PANTHER" id="PTHR10696">
    <property type="entry name" value="GAMMA-BUTYROBETAINE HYDROXYLASE-RELATED"/>
    <property type="match status" value="1"/>
</dbReference>
<dbReference type="InParanoid" id="D8RT13"/>
<dbReference type="STRING" id="88036.D8RT13"/>
<feature type="domain" description="TauD/TfdA-like" evidence="2">
    <location>
        <begin position="47"/>
        <end position="181"/>
    </location>
</feature>
<dbReference type="InterPro" id="IPR003819">
    <property type="entry name" value="TauD/TfdA-like"/>
</dbReference>
<dbReference type="Gramene" id="EFJ24597">
    <property type="protein sequence ID" value="EFJ24597"/>
    <property type="gene ID" value="SELMODRAFT_442390"/>
</dbReference>
<dbReference type="HOGENOM" id="CLU_682247_0_0_1"/>
<dbReference type="Gene3D" id="3.60.130.10">
    <property type="entry name" value="Clavaminate synthase-like"/>
    <property type="match status" value="1"/>
</dbReference>
<dbReference type="SUPFAM" id="SSF52540">
    <property type="entry name" value="P-loop containing nucleoside triphosphate hydrolases"/>
    <property type="match status" value="1"/>
</dbReference>
<gene>
    <name evidence="3" type="primary">SmABCB24</name>
    <name evidence="3" type="ORF">SELMODRAFT_442390</name>
</gene>
<keyword evidence="3" id="KW-0547">Nucleotide-binding</keyword>
<evidence type="ECO:0000256" key="1">
    <source>
        <dbReference type="ARBA" id="ARBA00023002"/>
    </source>
</evidence>
<keyword evidence="4" id="KW-1185">Reference proteome</keyword>
<reference evidence="3 4" key="1">
    <citation type="journal article" date="2011" name="Science">
        <title>The Selaginella genome identifies genetic changes associated with the evolution of vascular plants.</title>
        <authorList>
            <person name="Banks J.A."/>
            <person name="Nishiyama T."/>
            <person name="Hasebe M."/>
            <person name="Bowman J.L."/>
            <person name="Gribskov M."/>
            <person name="dePamphilis C."/>
            <person name="Albert V.A."/>
            <person name="Aono N."/>
            <person name="Aoyama T."/>
            <person name="Ambrose B.A."/>
            <person name="Ashton N.W."/>
            <person name="Axtell M.J."/>
            <person name="Barker E."/>
            <person name="Barker M.S."/>
            <person name="Bennetzen J.L."/>
            <person name="Bonawitz N.D."/>
            <person name="Chapple C."/>
            <person name="Cheng C."/>
            <person name="Correa L.G."/>
            <person name="Dacre M."/>
            <person name="DeBarry J."/>
            <person name="Dreyer I."/>
            <person name="Elias M."/>
            <person name="Engstrom E.M."/>
            <person name="Estelle M."/>
            <person name="Feng L."/>
            <person name="Finet C."/>
            <person name="Floyd S.K."/>
            <person name="Frommer W.B."/>
            <person name="Fujita T."/>
            <person name="Gramzow L."/>
            <person name="Gutensohn M."/>
            <person name="Harholt J."/>
            <person name="Hattori M."/>
            <person name="Heyl A."/>
            <person name="Hirai T."/>
            <person name="Hiwatashi Y."/>
            <person name="Ishikawa M."/>
            <person name="Iwata M."/>
            <person name="Karol K.G."/>
            <person name="Koehler B."/>
            <person name="Kolukisaoglu U."/>
            <person name="Kubo M."/>
            <person name="Kurata T."/>
            <person name="Lalonde S."/>
            <person name="Li K."/>
            <person name="Li Y."/>
            <person name="Litt A."/>
            <person name="Lyons E."/>
            <person name="Manning G."/>
            <person name="Maruyama T."/>
            <person name="Michael T.P."/>
            <person name="Mikami K."/>
            <person name="Miyazaki S."/>
            <person name="Morinaga S."/>
            <person name="Murata T."/>
            <person name="Mueller-Roeber B."/>
            <person name="Nelson D.R."/>
            <person name="Obara M."/>
            <person name="Oguri Y."/>
            <person name="Olmstead R.G."/>
            <person name="Onodera N."/>
            <person name="Petersen B.L."/>
            <person name="Pils B."/>
            <person name="Prigge M."/>
            <person name="Rensing S.A."/>
            <person name="Riano-Pachon D.M."/>
            <person name="Roberts A.W."/>
            <person name="Sato Y."/>
            <person name="Scheller H.V."/>
            <person name="Schulz B."/>
            <person name="Schulz C."/>
            <person name="Shakirov E.V."/>
            <person name="Shibagaki N."/>
            <person name="Shinohara N."/>
            <person name="Shippen D.E."/>
            <person name="Soerensen I."/>
            <person name="Sotooka R."/>
            <person name="Sugimoto N."/>
            <person name="Sugita M."/>
            <person name="Sumikawa N."/>
            <person name="Tanurdzic M."/>
            <person name="Theissen G."/>
            <person name="Ulvskov P."/>
            <person name="Wakazuki S."/>
            <person name="Weng J.K."/>
            <person name="Willats W.W."/>
            <person name="Wipf D."/>
            <person name="Wolf P.G."/>
            <person name="Yang L."/>
            <person name="Zimmer A.D."/>
            <person name="Zhu Q."/>
            <person name="Mitros T."/>
            <person name="Hellsten U."/>
            <person name="Loque D."/>
            <person name="Otillar R."/>
            <person name="Salamov A."/>
            <person name="Schmutz J."/>
            <person name="Shapiro H."/>
            <person name="Lindquist E."/>
            <person name="Lucas S."/>
            <person name="Rokhsar D."/>
            <person name="Grigoriev I.V."/>
        </authorList>
    </citation>
    <scope>NUCLEOTIDE SEQUENCE [LARGE SCALE GENOMIC DNA]</scope>
</reference>
<dbReference type="SUPFAM" id="SSF51197">
    <property type="entry name" value="Clavaminate synthase-like"/>
    <property type="match status" value="1"/>
</dbReference>
<keyword evidence="3" id="KW-0067">ATP-binding</keyword>
<sequence length="404" mass="45055">MRGIPVGVLVEGHTPEQRSHPFRIPHVFVPFDSSCAALSMLLEGIQSQKADIEHALHQSGAVLLRGFEVLTASDFNDVLEAFGYDNFVYNGRGTVKKAIIGRVFTANEKPVHLPIGFHNEMAYQLKTPSKVMFYCDIEPPEGAGGATPIVQGHIVYQRLKKEMPEFLKMVEDKGLTYIRTLCNDPSAKNSWQEVLQASTKEEAEKKAKEGNNRIEWNQNGTASLFMGPRIGTKFCKSNGRKVLPMAIRQDTIVAIGRCQDTDGSAASISGTKVFSSTWHFLPWQHLMFRLPTTIFLTFYDCNGSGTAKIGDQNIEDASLGLLFGIGVVPQKRLFSMIPSTFGMVGYQQLRKSRETSCHSWIKFPNQYETMGLKLSGGEKQRVALARAFLKSVRDNLVVMKQRDL</sequence>
<dbReference type="InterPro" id="IPR042098">
    <property type="entry name" value="TauD-like_sf"/>
</dbReference>
<dbReference type="Proteomes" id="UP000001514">
    <property type="component" value="Unassembled WGS sequence"/>
</dbReference>
<protein>
    <submittedName>
        <fullName evidence="3">ATP-binding cassette transporter</fullName>
    </submittedName>
</protein>
<dbReference type="InterPro" id="IPR027417">
    <property type="entry name" value="P-loop_NTPase"/>
</dbReference>
<keyword evidence="1" id="KW-0560">Oxidoreductase</keyword>
<evidence type="ECO:0000313" key="3">
    <source>
        <dbReference type="EMBL" id="EFJ24597.1"/>
    </source>
</evidence>
<dbReference type="InterPro" id="IPR050411">
    <property type="entry name" value="AlphaKG_dependent_hydroxylases"/>
</dbReference>
<organism evidence="4">
    <name type="scientific">Selaginella moellendorffii</name>
    <name type="common">Spikemoss</name>
    <dbReference type="NCBI Taxonomy" id="88036"/>
    <lineage>
        <taxon>Eukaryota</taxon>
        <taxon>Viridiplantae</taxon>
        <taxon>Streptophyta</taxon>
        <taxon>Embryophyta</taxon>
        <taxon>Tracheophyta</taxon>
        <taxon>Lycopodiopsida</taxon>
        <taxon>Selaginellales</taxon>
        <taxon>Selaginellaceae</taxon>
        <taxon>Selaginella</taxon>
    </lineage>
</organism>
<dbReference type="AlphaFoldDB" id="D8RT13"/>
<dbReference type="Pfam" id="PF02668">
    <property type="entry name" value="TauD"/>
    <property type="match status" value="1"/>
</dbReference>
<dbReference type="EMBL" id="GL377589">
    <property type="protein sequence ID" value="EFJ24597.1"/>
    <property type="molecule type" value="Genomic_DNA"/>
</dbReference>
<dbReference type="KEGG" id="smo:SELMODRAFT_442390"/>
<dbReference type="eggNOG" id="KOG0057">
    <property type="taxonomic scope" value="Eukaryota"/>
</dbReference>
<evidence type="ECO:0000259" key="2">
    <source>
        <dbReference type="Pfam" id="PF02668"/>
    </source>
</evidence>
<proteinExistence type="predicted"/>
<accession>D8RT13</accession>
<dbReference type="Gene3D" id="3.40.50.300">
    <property type="entry name" value="P-loop containing nucleotide triphosphate hydrolases"/>
    <property type="match status" value="1"/>
</dbReference>
<dbReference type="GO" id="GO:0016491">
    <property type="term" value="F:oxidoreductase activity"/>
    <property type="evidence" value="ECO:0007669"/>
    <property type="project" value="UniProtKB-KW"/>
</dbReference>
<dbReference type="GO" id="GO:0005524">
    <property type="term" value="F:ATP binding"/>
    <property type="evidence" value="ECO:0007669"/>
    <property type="project" value="UniProtKB-KW"/>
</dbReference>
<name>D8RT13_SELML</name>